<dbReference type="GO" id="GO:0055085">
    <property type="term" value="P:transmembrane transport"/>
    <property type="evidence" value="ECO:0007669"/>
    <property type="project" value="TreeGrafter"/>
</dbReference>
<dbReference type="Proteomes" id="UP000516057">
    <property type="component" value="Chromosome"/>
</dbReference>
<organism evidence="3 4">
    <name type="scientific">Paenacidovorax monticola</name>
    <dbReference type="NCBI Taxonomy" id="1926868"/>
    <lineage>
        <taxon>Bacteria</taxon>
        <taxon>Pseudomonadati</taxon>
        <taxon>Pseudomonadota</taxon>
        <taxon>Betaproteobacteria</taxon>
        <taxon>Burkholderiales</taxon>
        <taxon>Comamonadaceae</taxon>
        <taxon>Paenacidovorax</taxon>
    </lineage>
</organism>
<protein>
    <submittedName>
        <fullName evidence="3">OmpW family protein</fullName>
    </submittedName>
</protein>
<dbReference type="PANTHER" id="PTHR36920">
    <property type="match status" value="1"/>
</dbReference>
<feature type="signal peptide" evidence="2">
    <location>
        <begin position="1"/>
        <end position="21"/>
    </location>
</feature>
<keyword evidence="2" id="KW-0732">Signal</keyword>
<evidence type="ECO:0000313" key="3">
    <source>
        <dbReference type="EMBL" id="QNP59901.1"/>
    </source>
</evidence>
<dbReference type="GO" id="GO:0009279">
    <property type="term" value="C:cell outer membrane"/>
    <property type="evidence" value="ECO:0007669"/>
    <property type="project" value="UniProtKB-SubCell"/>
</dbReference>
<comment type="subcellular location">
    <subcellularLocation>
        <location evidence="1">Cell outer membrane</location>
    </subcellularLocation>
</comment>
<dbReference type="EMBL" id="CP060790">
    <property type="protein sequence ID" value="QNP59901.1"/>
    <property type="molecule type" value="Genomic_DNA"/>
</dbReference>
<evidence type="ECO:0000256" key="2">
    <source>
        <dbReference type="SAM" id="SignalP"/>
    </source>
</evidence>
<dbReference type="InterPro" id="IPR005618">
    <property type="entry name" value="OMPW"/>
</dbReference>
<dbReference type="Pfam" id="PF03922">
    <property type="entry name" value="OmpW"/>
    <property type="match status" value="1"/>
</dbReference>
<dbReference type="InterPro" id="IPR011250">
    <property type="entry name" value="OMP/PagP_B-barrel"/>
</dbReference>
<keyword evidence="4" id="KW-1185">Reference proteome</keyword>
<dbReference type="RefSeq" id="WP_187736882.1">
    <property type="nucleotide sequence ID" value="NZ_CP060790.1"/>
</dbReference>
<proteinExistence type="predicted"/>
<sequence>MKKNLLALAVLCALTSGAAFAQQASAEGPWLVRVRAVNLDSADKDSTGLGLSINNKTIPEVDISYFFTPNIAAELILTYPQKHDVRSAALGGKIGTLKHLPPTLLAQYHFTNFGGFKPYVGAGVNYTRFSSVNLPLGATVDKNSWGPALQVGVDIPLTKQLSLNFDIKKVYIKTDVNVPGVTSGKFKVDPLLVGVGLGYRF</sequence>
<evidence type="ECO:0000256" key="1">
    <source>
        <dbReference type="ARBA" id="ARBA00004442"/>
    </source>
</evidence>
<evidence type="ECO:0000313" key="4">
    <source>
        <dbReference type="Proteomes" id="UP000516057"/>
    </source>
</evidence>
<dbReference type="AlphaFoldDB" id="A0A7H0HH85"/>
<reference evidence="3 4" key="1">
    <citation type="submission" date="2020-08" db="EMBL/GenBank/DDBJ databases">
        <title>Genome sequence of Acidovorax monticola KACC 19171T.</title>
        <authorList>
            <person name="Hyun D.-W."/>
            <person name="Bae J.-W."/>
        </authorList>
    </citation>
    <scope>NUCLEOTIDE SEQUENCE [LARGE SCALE GENOMIC DNA]</scope>
    <source>
        <strain evidence="3 4">KACC 19171</strain>
    </source>
</reference>
<feature type="chain" id="PRO_5028864137" evidence="2">
    <location>
        <begin position="22"/>
        <end position="201"/>
    </location>
</feature>
<dbReference type="KEGG" id="amon:H9L24_02730"/>
<name>A0A7H0HH85_9BURK</name>
<gene>
    <name evidence="3" type="ORF">H9L24_02730</name>
</gene>
<dbReference type="SUPFAM" id="SSF56925">
    <property type="entry name" value="OMPA-like"/>
    <property type="match status" value="1"/>
</dbReference>
<dbReference type="Gene3D" id="2.40.160.20">
    <property type="match status" value="1"/>
</dbReference>
<accession>A0A7H0HH85</accession>
<dbReference type="PANTHER" id="PTHR36920:SF1">
    <property type="entry name" value="OUTER MEMBRANE PROTEIN W"/>
    <property type="match status" value="1"/>
</dbReference>